<dbReference type="RefSeq" id="WP_129218951.1">
    <property type="nucleotide sequence ID" value="NZ_QYBC01000007.1"/>
</dbReference>
<dbReference type="InterPro" id="IPR028081">
    <property type="entry name" value="Leu-bd"/>
</dbReference>
<comment type="caution">
    <text evidence="4">The sequence shown here is derived from an EMBL/GenBank/DDBJ whole genome shotgun (WGS) entry which is preliminary data.</text>
</comment>
<dbReference type="EMBL" id="QYBC01000007">
    <property type="protein sequence ID" value="RYB05202.1"/>
    <property type="molecule type" value="Genomic_DNA"/>
</dbReference>
<keyword evidence="5" id="KW-1185">Reference proteome</keyword>
<dbReference type="CDD" id="cd06358">
    <property type="entry name" value="PBP1_NHase"/>
    <property type="match status" value="1"/>
</dbReference>
<evidence type="ECO:0000259" key="3">
    <source>
        <dbReference type="Pfam" id="PF13458"/>
    </source>
</evidence>
<proteinExistence type="inferred from homology"/>
<protein>
    <recommendedName>
        <fullName evidence="3">Leucine-binding protein domain-containing protein</fullName>
    </recommendedName>
</protein>
<evidence type="ECO:0000313" key="4">
    <source>
        <dbReference type="EMBL" id="RYB05202.1"/>
    </source>
</evidence>
<dbReference type="AlphaFoldDB" id="A0A4V1RIR5"/>
<reference evidence="4 5" key="2">
    <citation type="submission" date="2019-02" db="EMBL/GenBank/DDBJ databases">
        <title>'Lichenibacterium ramalinii' gen. nov. sp. nov., 'Lichenibacterium minor' gen. nov. sp. nov.</title>
        <authorList>
            <person name="Pankratov T."/>
        </authorList>
    </citation>
    <scope>NUCLEOTIDE SEQUENCE [LARGE SCALE GENOMIC DNA]</scope>
    <source>
        <strain evidence="4 5">RmlP001</strain>
    </source>
</reference>
<dbReference type="SUPFAM" id="SSF53822">
    <property type="entry name" value="Periplasmic binding protein-like I"/>
    <property type="match status" value="1"/>
</dbReference>
<name>A0A4V1RIR5_9HYPH</name>
<feature type="domain" description="Leucine-binding protein" evidence="3">
    <location>
        <begin position="2"/>
        <end position="305"/>
    </location>
</feature>
<dbReference type="OrthoDB" id="9803275at2"/>
<dbReference type="PANTHER" id="PTHR47628:SF1">
    <property type="entry name" value="ALIPHATIC AMIDASE EXPRESSION-REGULATING PROTEIN"/>
    <property type="match status" value="1"/>
</dbReference>
<reference evidence="4 5" key="1">
    <citation type="submission" date="2018-09" db="EMBL/GenBank/DDBJ databases">
        <authorList>
            <person name="Grouzdev D.S."/>
            <person name="Krutkina M.S."/>
        </authorList>
    </citation>
    <scope>NUCLEOTIDE SEQUENCE [LARGE SCALE GENOMIC DNA]</scope>
    <source>
        <strain evidence="4 5">RmlP001</strain>
    </source>
</reference>
<dbReference type="Gene3D" id="3.40.50.2300">
    <property type="match status" value="2"/>
</dbReference>
<dbReference type="PANTHER" id="PTHR47628">
    <property type="match status" value="1"/>
</dbReference>
<comment type="similarity">
    <text evidence="1">Belongs to the leucine-binding protein family.</text>
</comment>
<gene>
    <name evidence="4" type="ORF">D3272_09585</name>
</gene>
<organism evidence="4 5">
    <name type="scientific">Lichenibacterium ramalinae</name>
    <dbReference type="NCBI Taxonomy" id="2316527"/>
    <lineage>
        <taxon>Bacteria</taxon>
        <taxon>Pseudomonadati</taxon>
        <taxon>Pseudomonadota</taxon>
        <taxon>Alphaproteobacteria</taxon>
        <taxon>Hyphomicrobiales</taxon>
        <taxon>Lichenihabitantaceae</taxon>
        <taxon>Lichenibacterium</taxon>
    </lineage>
</organism>
<sequence length="348" mass="36843">MKIGLLHPRSGIAGIWAPAMDAAAILGAGEINAAGGILGERVELVVADCGFDPEDALAAVDTLVDVEGCGVIIGGHPSNLRDSVSQRLAGKVPYIYTPQYEGIACGPSTIAIGSTDHELMAPSLQWLKDVKGADRIFFVGNDYIWPRLAFRTTQTLLARQGGHIVGHAFLPNRAGQDFDILQVIARSGAQVVVQALVGQCAIDFNRAFAVAGLDERMLRFGLIIDETVMCAIGADASINLFTAAHYFAGHPTRSNDSFLERYHDAFGEWAPPVSAASVSFYEGLHVLAGLAGAIGSRSGPDLARHLGGRLSRPAVRTLLDDKPVGRSPSIYLGQADGVRLEVIATFTT</sequence>
<keyword evidence="2" id="KW-0732">Signal</keyword>
<evidence type="ECO:0000256" key="2">
    <source>
        <dbReference type="ARBA" id="ARBA00022729"/>
    </source>
</evidence>
<dbReference type="Proteomes" id="UP000289411">
    <property type="component" value="Unassembled WGS sequence"/>
</dbReference>
<dbReference type="Pfam" id="PF13458">
    <property type="entry name" value="Peripla_BP_6"/>
    <property type="match status" value="1"/>
</dbReference>
<dbReference type="InterPro" id="IPR028082">
    <property type="entry name" value="Peripla_BP_I"/>
</dbReference>
<evidence type="ECO:0000256" key="1">
    <source>
        <dbReference type="ARBA" id="ARBA00010062"/>
    </source>
</evidence>
<evidence type="ECO:0000313" key="5">
    <source>
        <dbReference type="Proteomes" id="UP000289411"/>
    </source>
</evidence>
<accession>A0A4V1RIR5</accession>